<comment type="caution">
    <text evidence="1">The sequence shown here is derived from an EMBL/GenBank/DDBJ whole genome shotgun (WGS) entry which is preliminary data.</text>
</comment>
<dbReference type="EMBL" id="BTSY01000004">
    <property type="protein sequence ID" value="GMT22947.1"/>
    <property type="molecule type" value="Genomic_DNA"/>
</dbReference>
<organism evidence="1 2">
    <name type="scientific">Pristionchus fissidentatus</name>
    <dbReference type="NCBI Taxonomy" id="1538716"/>
    <lineage>
        <taxon>Eukaryota</taxon>
        <taxon>Metazoa</taxon>
        <taxon>Ecdysozoa</taxon>
        <taxon>Nematoda</taxon>
        <taxon>Chromadorea</taxon>
        <taxon>Rhabditida</taxon>
        <taxon>Rhabditina</taxon>
        <taxon>Diplogasteromorpha</taxon>
        <taxon>Diplogasteroidea</taxon>
        <taxon>Neodiplogasteridae</taxon>
        <taxon>Pristionchus</taxon>
    </lineage>
</organism>
<dbReference type="Proteomes" id="UP001432322">
    <property type="component" value="Unassembled WGS sequence"/>
</dbReference>
<reference evidence="1" key="1">
    <citation type="submission" date="2023-10" db="EMBL/GenBank/DDBJ databases">
        <title>Genome assembly of Pristionchus species.</title>
        <authorList>
            <person name="Yoshida K."/>
            <person name="Sommer R.J."/>
        </authorList>
    </citation>
    <scope>NUCLEOTIDE SEQUENCE</scope>
    <source>
        <strain evidence="1">RS5133</strain>
    </source>
</reference>
<accession>A0AAV5VYD3</accession>
<feature type="non-terminal residue" evidence="1">
    <location>
        <position position="1"/>
    </location>
</feature>
<keyword evidence="2" id="KW-1185">Reference proteome</keyword>
<evidence type="ECO:0000313" key="1">
    <source>
        <dbReference type="EMBL" id="GMT22947.1"/>
    </source>
</evidence>
<name>A0AAV5VYD3_9BILA</name>
<sequence length="103" mass="11297">IVLLTRLNISVVDRNGVISIGTRHCVEESYCMIDLVGDSAELLAAGADGNVLRLRALSAERSIATRTLKEAKCRVSILIFDKAETSVVMPVFNALTNHRDSRR</sequence>
<protein>
    <submittedName>
        <fullName evidence="1">Uncharacterized protein</fullName>
    </submittedName>
</protein>
<evidence type="ECO:0000313" key="2">
    <source>
        <dbReference type="Proteomes" id="UP001432322"/>
    </source>
</evidence>
<proteinExistence type="predicted"/>
<dbReference type="AlphaFoldDB" id="A0AAV5VYD3"/>
<feature type="non-terminal residue" evidence="1">
    <location>
        <position position="103"/>
    </location>
</feature>
<gene>
    <name evidence="1" type="ORF">PFISCL1PPCAC_14244</name>
</gene>